<dbReference type="InterPro" id="IPR018517">
    <property type="entry name" value="tRNA_hU_synthase_CS"/>
</dbReference>
<proteinExistence type="inferred from homology"/>
<comment type="cofactor">
    <cofactor evidence="1 12 14">
        <name>FMN</name>
        <dbReference type="ChEBI" id="CHEBI:58210"/>
    </cofactor>
</comment>
<keyword evidence="4 12" id="KW-0285">Flavoprotein</keyword>
<evidence type="ECO:0000259" key="15">
    <source>
        <dbReference type="Pfam" id="PF01207"/>
    </source>
</evidence>
<dbReference type="InterPro" id="IPR024036">
    <property type="entry name" value="tRNA-dHydroUridine_Synthase_C"/>
</dbReference>
<dbReference type="NCBIfam" id="TIGR00737">
    <property type="entry name" value="nifR3_yhdG"/>
    <property type="match status" value="1"/>
</dbReference>
<dbReference type="AlphaFoldDB" id="A0A517XMY0"/>
<dbReference type="Gene3D" id="3.20.20.70">
    <property type="entry name" value="Aldolase class I"/>
    <property type="match status" value="1"/>
</dbReference>
<organism evidence="16 17">
    <name type="scientific">Urbifossiella limnaea</name>
    <dbReference type="NCBI Taxonomy" id="2528023"/>
    <lineage>
        <taxon>Bacteria</taxon>
        <taxon>Pseudomonadati</taxon>
        <taxon>Planctomycetota</taxon>
        <taxon>Planctomycetia</taxon>
        <taxon>Gemmatales</taxon>
        <taxon>Gemmataceae</taxon>
        <taxon>Urbifossiella</taxon>
    </lineage>
</organism>
<keyword evidence="3" id="KW-0820">tRNA-binding</keyword>
<dbReference type="PROSITE" id="PS01136">
    <property type="entry name" value="UPF0034"/>
    <property type="match status" value="1"/>
</dbReference>
<evidence type="ECO:0000256" key="14">
    <source>
        <dbReference type="PIRSR" id="PIRSR006621-2"/>
    </source>
</evidence>
<keyword evidence="6 12" id="KW-0819">tRNA processing</keyword>
<accession>A0A517XMY0</accession>
<dbReference type="EMBL" id="CP036273">
    <property type="protein sequence ID" value="QDU18836.1"/>
    <property type="molecule type" value="Genomic_DNA"/>
</dbReference>
<feature type="binding site" evidence="14">
    <location>
        <begin position="244"/>
        <end position="245"/>
    </location>
    <ligand>
        <name>FMN</name>
        <dbReference type="ChEBI" id="CHEBI:58210"/>
    </ligand>
</feature>
<keyword evidence="9 12" id="KW-0560">Oxidoreductase</keyword>
<dbReference type="SUPFAM" id="SSF51395">
    <property type="entry name" value="FMN-linked oxidoreductases"/>
    <property type="match status" value="1"/>
</dbReference>
<keyword evidence="17" id="KW-1185">Reference proteome</keyword>
<gene>
    <name evidence="16" type="primary">dusC_1</name>
    <name evidence="16" type="ORF">ETAA1_07320</name>
</gene>
<dbReference type="GO" id="GO:0050660">
    <property type="term" value="F:flavin adenine dinucleotide binding"/>
    <property type="evidence" value="ECO:0007669"/>
    <property type="project" value="InterPro"/>
</dbReference>
<feature type="binding site" evidence="14">
    <location>
        <position position="158"/>
    </location>
    <ligand>
        <name>FMN</name>
        <dbReference type="ChEBI" id="CHEBI:58210"/>
    </ligand>
</feature>
<feature type="domain" description="DUS-like FMN-binding" evidence="15">
    <location>
        <begin position="30"/>
        <end position="314"/>
    </location>
</feature>
<dbReference type="InterPro" id="IPR004652">
    <property type="entry name" value="DusB-like"/>
</dbReference>
<sequence length="365" mass="40002">MTQPDLPPPPAWYREPVAIGGIPMASRFNLAPLAGYTNLPFRLSVREIGGVGLCTSDLVNARAILEGLKKTQELLATAPAERPLFVQIFGSNADEMGRAAAWLVAHEKADGVDINMGCPVRKVVKTGGGSSMLCDTSGATVALVRRVVEAVTVPVTVKMRLGWDDDQLTAPFFAREFEQAGVAALTIHGRTREQGFSGGVNHDGIRRVVEAVQRIPVYGNGDVRSVADAARMIDETGCHGIALGRGALANPWVFRQFDRWVRTGDPGPRATYHERLDFMRLHLRRLIDWRGGEKYGCVQFRKVATWYTKALRMPKRTQAALVMLENLAQFEELVAPFAAEPPPGWSEYDAQQAHVAVPAGPISHW</sequence>
<feature type="binding site" evidence="14">
    <location>
        <position position="188"/>
    </location>
    <ligand>
        <name>FMN</name>
        <dbReference type="ChEBI" id="CHEBI:58210"/>
    </ligand>
</feature>
<evidence type="ECO:0000313" key="16">
    <source>
        <dbReference type="EMBL" id="QDU18836.1"/>
    </source>
</evidence>
<protein>
    <recommendedName>
        <fullName evidence="12">tRNA-dihydrouridine synthase</fullName>
        <ecNumber evidence="12">1.3.1.-</ecNumber>
    </recommendedName>
</protein>
<dbReference type="PANTHER" id="PTHR45846">
    <property type="entry name" value="TRNA-DIHYDROURIDINE(47) SYNTHASE [NAD(P)(+)]-LIKE"/>
    <property type="match status" value="1"/>
</dbReference>
<dbReference type="Pfam" id="PF01207">
    <property type="entry name" value="Dus"/>
    <property type="match status" value="1"/>
</dbReference>
<dbReference type="EC" id="1.3.1.-" evidence="12"/>
<dbReference type="PANTHER" id="PTHR45846:SF1">
    <property type="entry name" value="TRNA-DIHYDROURIDINE(47) SYNTHASE [NAD(P)(+)]-LIKE"/>
    <property type="match status" value="1"/>
</dbReference>
<evidence type="ECO:0000256" key="9">
    <source>
        <dbReference type="ARBA" id="ARBA00023002"/>
    </source>
</evidence>
<dbReference type="Gene3D" id="1.10.1200.80">
    <property type="entry name" value="Putative flavin oxidoreducatase, domain 2"/>
    <property type="match status" value="1"/>
</dbReference>
<evidence type="ECO:0000256" key="6">
    <source>
        <dbReference type="ARBA" id="ARBA00022694"/>
    </source>
</evidence>
<feature type="active site" description="Proton donor" evidence="13">
    <location>
        <position position="118"/>
    </location>
</feature>
<dbReference type="InterPro" id="IPR035587">
    <property type="entry name" value="DUS-like_FMN-bd"/>
</dbReference>
<dbReference type="InterPro" id="IPR001269">
    <property type="entry name" value="DUS_fam"/>
</dbReference>
<evidence type="ECO:0000256" key="10">
    <source>
        <dbReference type="ARBA" id="ARBA00048205"/>
    </source>
</evidence>
<evidence type="ECO:0000256" key="12">
    <source>
        <dbReference type="PIRNR" id="PIRNR006621"/>
    </source>
</evidence>
<evidence type="ECO:0000256" key="2">
    <source>
        <dbReference type="ARBA" id="ARBA00002790"/>
    </source>
</evidence>
<dbReference type="Proteomes" id="UP000319576">
    <property type="component" value="Chromosome"/>
</dbReference>
<dbReference type="KEGG" id="uli:ETAA1_07320"/>
<keyword evidence="8" id="KW-0694">RNA-binding</keyword>
<comment type="similarity">
    <text evidence="12">Belongs to the dus family.</text>
</comment>
<keyword evidence="7" id="KW-0521">NADP</keyword>
<dbReference type="GO" id="GO:0017150">
    <property type="term" value="F:tRNA dihydrouridine synthase activity"/>
    <property type="evidence" value="ECO:0007669"/>
    <property type="project" value="InterPro"/>
</dbReference>
<keyword evidence="5 12" id="KW-0288">FMN</keyword>
<dbReference type="PIRSF" id="PIRSF006621">
    <property type="entry name" value="Dus"/>
    <property type="match status" value="1"/>
</dbReference>
<evidence type="ECO:0000256" key="4">
    <source>
        <dbReference type="ARBA" id="ARBA00022630"/>
    </source>
</evidence>
<evidence type="ECO:0000256" key="8">
    <source>
        <dbReference type="ARBA" id="ARBA00022884"/>
    </source>
</evidence>
<feature type="binding site" evidence="14">
    <location>
        <position position="87"/>
    </location>
    <ligand>
        <name>FMN</name>
        <dbReference type="ChEBI" id="CHEBI:58210"/>
    </ligand>
</feature>
<dbReference type="InterPro" id="IPR013785">
    <property type="entry name" value="Aldolase_TIM"/>
</dbReference>
<evidence type="ECO:0000256" key="5">
    <source>
        <dbReference type="ARBA" id="ARBA00022643"/>
    </source>
</evidence>
<keyword evidence="14" id="KW-0547">Nucleotide-binding</keyword>
<evidence type="ECO:0000256" key="13">
    <source>
        <dbReference type="PIRSR" id="PIRSR006621-1"/>
    </source>
</evidence>
<comment type="function">
    <text evidence="2 12">Catalyzes the synthesis of 5,6-dihydrouridine (D), a modified base found in the D-loop of most tRNAs, via the reduction of the C5-C6 double bond in target uridines.</text>
</comment>
<evidence type="ECO:0000256" key="1">
    <source>
        <dbReference type="ARBA" id="ARBA00001917"/>
    </source>
</evidence>
<evidence type="ECO:0000313" key="17">
    <source>
        <dbReference type="Proteomes" id="UP000319576"/>
    </source>
</evidence>
<evidence type="ECO:0000256" key="7">
    <source>
        <dbReference type="ARBA" id="ARBA00022857"/>
    </source>
</evidence>
<name>A0A517XMY0_9BACT</name>
<comment type="catalytic activity">
    <reaction evidence="10">
        <text>a 5,6-dihydrouridine in tRNA + NADP(+) = a uridine in tRNA + NADPH + H(+)</text>
        <dbReference type="Rhea" id="RHEA:23624"/>
        <dbReference type="Rhea" id="RHEA-COMP:13339"/>
        <dbReference type="Rhea" id="RHEA-COMP:13887"/>
        <dbReference type="ChEBI" id="CHEBI:15378"/>
        <dbReference type="ChEBI" id="CHEBI:57783"/>
        <dbReference type="ChEBI" id="CHEBI:58349"/>
        <dbReference type="ChEBI" id="CHEBI:65315"/>
        <dbReference type="ChEBI" id="CHEBI:74443"/>
    </reaction>
</comment>
<dbReference type="RefSeq" id="WP_238389364.1">
    <property type="nucleotide sequence ID" value="NZ_CP036273.1"/>
</dbReference>
<evidence type="ECO:0000256" key="3">
    <source>
        <dbReference type="ARBA" id="ARBA00022555"/>
    </source>
</evidence>
<evidence type="ECO:0000256" key="11">
    <source>
        <dbReference type="ARBA" id="ARBA00048802"/>
    </source>
</evidence>
<dbReference type="GO" id="GO:0000049">
    <property type="term" value="F:tRNA binding"/>
    <property type="evidence" value="ECO:0007669"/>
    <property type="project" value="UniProtKB-KW"/>
</dbReference>
<reference evidence="16 17" key="1">
    <citation type="submission" date="2019-02" db="EMBL/GenBank/DDBJ databases">
        <title>Deep-cultivation of Planctomycetes and their phenomic and genomic characterization uncovers novel biology.</title>
        <authorList>
            <person name="Wiegand S."/>
            <person name="Jogler M."/>
            <person name="Boedeker C."/>
            <person name="Pinto D."/>
            <person name="Vollmers J."/>
            <person name="Rivas-Marin E."/>
            <person name="Kohn T."/>
            <person name="Peeters S.H."/>
            <person name="Heuer A."/>
            <person name="Rast P."/>
            <person name="Oberbeckmann S."/>
            <person name="Bunk B."/>
            <person name="Jeske O."/>
            <person name="Meyerdierks A."/>
            <person name="Storesund J.E."/>
            <person name="Kallscheuer N."/>
            <person name="Luecker S."/>
            <person name="Lage O.M."/>
            <person name="Pohl T."/>
            <person name="Merkel B.J."/>
            <person name="Hornburger P."/>
            <person name="Mueller R.-W."/>
            <person name="Bruemmer F."/>
            <person name="Labrenz M."/>
            <person name="Spormann A.M."/>
            <person name="Op den Camp H."/>
            <person name="Overmann J."/>
            <person name="Amann R."/>
            <person name="Jetten M.S.M."/>
            <person name="Mascher T."/>
            <person name="Medema M.H."/>
            <person name="Devos D.P."/>
            <person name="Kaster A.-K."/>
            <person name="Ovreas L."/>
            <person name="Rohde M."/>
            <person name="Galperin M.Y."/>
            <person name="Jogler C."/>
        </authorList>
    </citation>
    <scope>NUCLEOTIDE SEQUENCE [LARGE SCALE GENOMIC DNA]</scope>
    <source>
        <strain evidence="16 17">ETA_A1</strain>
    </source>
</reference>
<comment type="catalytic activity">
    <reaction evidence="11">
        <text>a 5,6-dihydrouridine in tRNA + NAD(+) = a uridine in tRNA + NADH + H(+)</text>
        <dbReference type="Rhea" id="RHEA:54452"/>
        <dbReference type="Rhea" id="RHEA-COMP:13339"/>
        <dbReference type="Rhea" id="RHEA-COMP:13887"/>
        <dbReference type="ChEBI" id="CHEBI:15378"/>
        <dbReference type="ChEBI" id="CHEBI:57540"/>
        <dbReference type="ChEBI" id="CHEBI:57945"/>
        <dbReference type="ChEBI" id="CHEBI:65315"/>
        <dbReference type="ChEBI" id="CHEBI:74443"/>
    </reaction>
</comment>
<dbReference type="CDD" id="cd02801">
    <property type="entry name" value="DUS_like_FMN"/>
    <property type="match status" value="1"/>
</dbReference>